<dbReference type="InterPro" id="IPR027470">
    <property type="entry name" value="Cation_efflux_CTD"/>
</dbReference>
<dbReference type="eggNOG" id="KOG1485">
    <property type="taxonomic scope" value="Eukaryota"/>
</dbReference>
<dbReference type="Gene3D" id="3.30.70.1350">
    <property type="entry name" value="Cation efflux protein, cytoplasmic domain"/>
    <property type="match status" value="1"/>
</dbReference>
<reference evidence="3" key="1">
    <citation type="submission" date="2007-07" db="EMBL/GenBank/DDBJ databases">
        <title>PCAP assembly of the Caenorhabditis remanei genome.</title>
        <authorList>
            <consortium name="The Caenorhabditis remanei Sequencing Consortium"/>
            <person name="Wilson R.K."/>
        </authorList>
    </citation>
    <scope>NUCLEOTIDE SEQUENCE [LARGE SCALE GENOMIC DNA]</scope>
    <source>
        <strain evidence="3">PB4641</strain>
    </source>
</reference>
<dbReference type="InParanoid" id="E3M898"/>
<accession>E3M898</accession>
<dbReference type="EMBL" id="DS268428">
    <property type="protein sequence ID" value="EFO94428.1"/>
    <property type="molecule type" value="Genomic_DNA"/>
</dbReference>
<dbReference type="PANTHER" id="PTHR43840:SF49">
    <property type="entry name" value="CATION EFFLUX PROTEIN CYTOPLASMIC DOMAIN-CONTAINING PROTEIN"/>
    <property type="match status" value="1"/>
</dbReference>
<feature type="domain" description="Cation efflux protein cytoplasmic" evidence="2">
    <location>
        <begin position="29"/>
        <end position="69"/>
    </location>
</feature>
<organism evidence="4">
    <name type="scientific">Caenorhabditis remanei</name>
    <name type="common">Caenorhabditis vulgaris</name>
    <dbReference type="NCBI Taxonomy" id="31234"/>
    <lineage>
        <taxon>Eukaryota</taxon>
        <taxon>Metazoa</taxon>
        <taxon>Ecdysozoa</taxon>
        <taxon>Nematoda</taxon>
        <taxon>Chromadorea</taxon>
        <taxon>Rhabditida</taxon>
        <taxon>Rhabditina</taxon>
        <taxon>Rhabditomorpha</taxon>
        <taxon>Rhabditoidea</taxon>
        <taxon>Rhabditidae</taxon>
        <taxon>Peloderinae</taxon>
        <taxon>Caenorhabditis</taxon>
    </lineage>
</organism>
<sequence length="83" mass="9566">MTENQKKYSKRIKGAPLLEGAPLLFKPLFKVHIVLDQNMSLKVTHDIAESLQTGIESLPEIERAFVHCDYEFEHHPQDEHKAV</sequence>
<name>E3M898_CAERE</name>
<evidence type="ECO:0000313" key="3">
    <source>
        <dbReference type="EMBL" id="EFO94428.1"/>
    </source>
</evidence>
<dbReference type="InterPro" id="IPR036837">
    <property type="entry name" value="Cation_efflux_CTD_sf"/>
</dbReference>
<dbReference type="Pfam" id="PF16916">
    <property type="entry name" value="ZT_dimer"/>
    <property type="match status" value="1"/>
</dbReference>
<dbReference type="AlphaFoldDB" id="E3M898"/>
<dbReference type="PANTHER" id="PTHR43840">
    <property type="entry name" value="MITOCHONDRIAL METAL TRANSPORTER 1-RELATED"/>
    <property type="match status" value="1"/>
</dbReference>
<dbReference type="STRING" id="31234.E3M898"/>
<evidence type="ECO:0000313" key="4">
    <source>
        <dbReference type="Proteomes" id="UP000008281"/>
    </source>
</evidence>
<dbReference type="GO" id="GO:0016020">
    <property type="term" value="C:membrane"/>
    <property type="evidence" value="ECO:0007669"/>
    <property type="project" value="TreeGrafter"/>
</dbReference>
<dbReference type="InterPro" id="IPR050291">
    <property type="entry name" value="CDF_Transporter"/>
</dbReference>
<dbReference type="Proteomes" id="UP000008281">
    <property type="component" value="Unassembled WGS sequence"/>
</dbReference>
<dbReference type="OrthoDB" id="78296at2759"/>
<evidence type="ECO:0000259" key="2">
    <source>
        <dbReference type="Pfam" id="PF16916"/>
    </source>
</evidence>
<dbReference type="HOGENOM" id="CLU_190867_1_0_1"/>
<gene>
    <name evidence="3" type="ORF">CRE_13422</name>
</gene>
<keyword evidence="1" id="KW-0813">Transport</keyword>
<proteinExistence type="predicted"/>
<evidence type="ECO:0000256" key="1">
    <source>
        <dbReference type="ARBA" id="ARBA00022448"/>
    </source>
</evidence>
<protein>
    <recommendedName>
        <fullName evidence="2">Cation efflux protein cytoplasmic domain-containing protein</fullName>
    </recommendedName>
</protein>
<dbReference type="GO" id="GO:0008324">
    <property type="term" value="F:monoatomic cation transmembrane transporter activity"/>
    <property type="evidence" value="ECO:0007669"/>
    <property type="project" value="TreeGrafter"/>
</dbReference>
<keyword evidence="4" id="KW-1185">Reference proteome</keyword>
<dbReference type="SUPFAM" id="SSF160240">
    <property type="entry name" value="Cation efflux protein cytoplasmic domain-like"/>
    <property type="match status" value="1"/>
</dbReference>